<protein>
    <submittedName>
        <fullName evidence="6">LysR substrate-binding domain protein</fullName>
    </submittedName>
</protein>
<keyword evidence="3" id="KW-0238">DNA-binding</keyword>
<comment type="similarity">
    <text evidence="1">Belongs to the LysR transcriptional regulatory family.</text>
</comment>
<dbReference type="STRING" id="1111454.HMPREF1250_0675"/>
<dbReference type="eggNOG" id="COG0583">
    <property type="taxonomic scope" value="Bacteria"/>
</dbReference>
<feature type="domain" description="HTH lysR-type" evidence="5">
    <location>
        <begin position="1"/>
        <end position="58"/>
    </location>
</feature>
<evidence type="ECO:0000256" key="3">
    <source>
        <dbReference type="ARBA" id="ARBA00023125"/>
    </source>
</evidence>
<keyword evidence="7" id="KW-1185">Reference proteome</keyword>
<dbReference type="AlphaFoldDB" id="U7UFA2"/>
<evidence type="ECO:0000259" key="5">
    <source>
        <dbReference type="PROSITE" id="PS50931"/>
    </source>
</evidence>
<dbReference type="InterPro" id="IPR036388">
    <property type="entry name" value="WH-like_DNA-bd_sf"/>
</dbReference>
<evidence type="ECO:0000256" key="4">
    <source>
        <dbReference type="ARBA" id="ARBA00023163"/>
    </source>
</evidence>
<evidence type="ECO:0000313" key="7">
    <source>
        <dbReference type="Proteomes" id="UP000017090"/>
    </source>
</evidence>
<dbReference type="InterPro" id="IPR005119">
    <property type="entry name" value="LysR_subst-bd"/>
</dbReference>
<dbReference type="Pfam" id="PF03466">
    <property type="entry name" value="LysR_substrate"/>
    <property type="match status" value="1"/>
</dbReference>
<gene>
    <name evidence="6" type="ORF">HMPREF1250_0675</name>
</gene>
<evidence type="ECO:0000313" key="6">
    <source>
        <dbReference type="EMBL" id="ERT57996.1"/>
    </source>
</evidence>
<dbReference type="PATRIC" id="fig|1111454.3.peg.1793"/>
<evidence type="ECO:0000256" key="2">
    <source>
        <dbReference type="ARBA" id="ARBA00023015"/>
    </source>
</evidence>
<dbReference type="Pfam" id="PF00126">
    <property type="entry name" value="HTH_1"/>
    <property type="match status" value="1"/>
</dbReference>
<keyword evidence="2" id="KW-0805">Transcription regulation</keyword>
<dbReference type="EMBL" id="AWXA01000048">
    <property type="protein sequence ID" value="ERT57996.1"/>
    <property type="molecule type" value="Genomic_DNA"/>
</dbReference>
<reference evidence="6 7" key="1">
    <citation type="submission" date="2013-09" db="EMBL/GenBank/DDBJ databases">
        <authorList>
            <person name="Durkin A.S."/>
            <person name="Haft D.R."/>
            <person name="McCorrison J."/>
            <person name="Torralba M."/>
            <person name="Gillis M."/>
            <person name="Haft D.H."/>
            <person name="Methe B."/>
            <person name="Sutton G."/>
            <person name="Nelson K.E."/>
        </authorList>
    </citation>
    <scope>NUCLEOTIDE SEQUENCE [LARGE SCALE GENOMIC DNA]</scope>
    <source>
        <strain evidence="6 7">BV3C16-1</strain>
    </source>
</reference>
<dbReference type="PANTHER" id="PTHR30346">
    <property type="entry name" value="TRANSCRIPTIONAL DUAL REGULATOR HCAR-RELATED"/>
    <property type="match status" value="1"/>
</dbReference>
<dbReference type="SUPFAM" id="SSF46785">
    <property type="entry name" value="Winged helix' DNA-binding domain"/>
    <property type="match status" value="1"/>
</dbReference>
<dbReference type="Gene3D" id="1.10.10.10">
    <property type="entry name" value="Winged helix-like DNA-binding domain superfamily/Winged helix DNA-binding domain"/>
    <property type="match status" value="1"/>
</dbReference>
<dbReference type="PANTHER" id="PTHR30346:SF28">
    <property type="entry name" value="HTH-TYPE TRANSCRIPTIONAL REGULATOR CYNR"/>
    <property type="match status" value="1"/>
</dbReference>
<dbReference type="PRINTS" id="PR00039">
    <property type="entry name" value="HTHLYSR"/>
</dbReference>
<dbReference type="Gene3D" id="3.40.190.290">
    <property type="match status" value="1"/>
</dbReference>
<dbReference type="Proteomes" id="UP000017090">
    <property type="component" value="Unassembled WGS sequence"/>
</dbReference>
<dbReference type="InterPro" id="IPR000847">
    <property type="entry name" value="LysR_HTH_N"/>
</dbReference>
<keyword evidence="4" id="KW-0804">Transcription</keyword>
<dbReference type="FunFam" id="1.10.10.10:FF:000001">
    <property type="entry name" value="LysR family transcriptional regulator"/>
    <property type="match status" value="1"/>
</dbReference>
<dbReference type="SUPFAM" id="SSF53850">
    <property type="entry name" value="Periplasmic binding protein-like II"/>
    <property type="match status" value="1"/>
</dbReference>
<dbReference type="PROSITE" id="PS50931">
    <property type="entry name" value="HTH_LYSR"/>
    <property type="match status" value="1"/>
</dbReference>
<dbReference type="OrthoDB" id="1677645at2"/>
<dbReference type="RefSeq" id="WP_023054231.1">
    <property type="nucleotide sequence ID" value="NZ_AWXA01000048.1"/>
</dbReference>
<comment type="caution">
    <text evidence="6">The sequence shown here is derived from an EMBL/GenBank/DDBJ whole genome shotgun (WGS) entry which is preliminary data.</text>
</comment>
<evidence type="ECO:0000256" key="1">
    <source>
        <dbReference type="ARBA" id="ARBA00009437"/>
    </source>
</evidence>
<organism evidence="6 7">
    <name type="scientific">Megasphaera vaginalis</name>
    <name type="common">ex Srinivasan et al. 2021</name>
    <dbReference type="NCBI Taxonomy" id="1111454"/>
    <lineage>
        <taxon>Bacteria</taxon>
        <taxon>Bacillati</taxon>
        <taxon>Bacillota</taxon>
        <taxon>Negativicutes</taxon>
        <taxon>Veillonellales</taxon>
        <taxon>Veillonellaceae</taxon>
        <taxon>Megasphaera</taxon>
    </lineage>
</organism>
<name>U7UFA2_9FIRM</name>
<dbReference type="InterPro" id="IPR036390">
    <property type="entry name" value="WH_DNA-bd_sf"/>
</dbReference>
<accession>U7UFA2</accession>
<dbReference type="GO" id="GO:0003700">
    <property type="term" value="F:DNA-binding transcription factor activity"/>
    <property type="evidence" value="ECO:0007669"/>
    <property type="project" value="InterPro"/>
</dbReference>
<dbReference type="GO" id="GO:0003677">
    <property type="term" value="F:DNA binding"/>
    <property type="evidence" value="ECO:0007669"/>
    <property type="project" value="UniProtKB-KW"/>
</dbReference>
<dbReference type="GO" id="GO:0032993">
    <property type="term" value="C:protein-DNA complex"/>
    <property type="evidence" value="ECO:0007669"/>
    <property type="project" value="TreeGrafter"/>
</dbReference>
<sequence>MNLKQLQYFIKLSETEHYRKAAESLYITEPSLNRSIRDLEKELGVHLFEKRGRNIYLTRYGRIFLPYVTKSLSELEHGIDVMRAYTSPDKGRINLGFIYTMGYTVVPEMIMQFKNSPGNSQISFDFRQGTTSDLLAELKEETIDLAFCSSVEDASELTFYPVAEEKLVVIAPKGHPLSNRGSVSIRELEQYPFISFNKESGLYTQIKALFTAAGTYPEVVTHIEEDNAMAGFVAAGYGVAVIPDFYTLQYYDLDRIPIADPMEKRYIYLAVYKQANMLPVVERFRNFVLSRWKRGLI</sequence>
<proteinExistence type="inferred from homology"/>